<gene>
    <name evidence="1" type="ORF">CCAP1982_LOCUS9773</name>
</gene>
<organism evidence="1 2">
    <name type="scientific">Ceratitis capitata</name>
    <name type="common">Mediterranean fruit fly</name>
    <name type="synonym">Tephritis capitata</name>
    <dbReference type="NCBI Taxonomy" id="7213"/>
    <lineage>
        <taxon>Eukaryota</taxon>
        <taxon>Metazoa</taxon>
        <taxon>Ecdysozoa</taxon>
        <taxon>Arthropoda</taxon>
        <taxon>Hexapoda</taxon>
        <taxon>Insecta</taxon>
        <taxon>Pterygota</taxon>
        <taxon>Neoptera</taxon>
        <taxon>Endopterygota</taxon>
        <taxon>Diptera</taxon>
        <taxon>Brachycera</taxon>
        <taxon>Muscomorpha</taxon>
        <taxon>Tephritoidea</taxon>
        <taxon>Tephritidae</taxon>
        <taxon>Ceratitis</taxon>
        <taxon>Ceratitis</taxon>
    </lineage>
</organism>
<comment type="caution">
    <text evidence="1">The sequence shown here is derived from an EMBL/GenBank/DDBJ whole genome shotgun (WGS) entry which is preliminary data.</text>
</comment>
<keyword evidence="2" id="KW-1185">Reference proteome</keyword>
<dbReference type="AlphaFoldDB" id="A0A811UTJ2"/>
<protein>
    <submittedName>
        <fullName evidence="1">(Mediterranean fruit fly) hypothetical protein</fullName>
    </submittedName>
</protein>
<proteinExistence type="predicted"/>
<dbReference type="Proteomes" id="UP000606786">
    <property type="component" value="Unassembled WGS sequence"/>
</dbReference>
<reference evidence="1" key="1">
    <citation type="submission" date="2020-11" db="EMBL/GenBank/DDBJ databases">
        <authorList>
            <person name="Whitehead M."/>
        </authorList>
    </citation>
    <scope>NUCLEOTIDE SEQUENCE</scope>
    <source>
        <strain evidence="1">EGII</strain>
    </source>
</reference>
<name>A0A811UTJ2_CERCA</name>
<evidence type="ECO:0000313" key="1">
    <source>
        <dbReference type="EMBL" id="CAD7001275.1"/>
    </source>
</evidence>
<accession>A0A811UTJ2</accession>
<dbReference type="EMBL" id="CAJHJT010000023">
    <property type="protein sequence ID" value="CAD7001275.1"/>
    <property type="molecule type" value="Genomic_DNA"/>
</dbReference>
<sequence>MRQGNPVGREKNDRSFRLSRLQDIERSQPIETANDEKLVRANLGINTSPSAYEIQYIVAWLVSMQIVGRKFSKTGSNCGDDDDINLDWNVAQDNEEHVNLEPLERNAVKNVDVPDEHFANVEKPGELQVKRYYTGCAIYNKVIANCDAKNM</sequence>
<evidence type="ECO:0000313" key="2">
    <source>
        <dbReference type="Proteomes" id="UP000606786"/>
    </source>
</evidence>